<dbReference type="InterPro" id="IPR008979">
    <property type="entry name" value="Galactose-bd-like_sf"/>
</dbReference>
<evidence type="ECO:0000313" key="4">
    <source>
        <dbReference type="Proteomes" id="UP001597526"/>
    </source>
</evidence>
<proteinExistence type="inferred from homology"/>
<accession>A0ABW5MUB2</accession>
<reference evidence="4" key="1">
    <citation type="journal article" date="2019" name="Int. J. Syst. Evol. Microbiol.">
        <title>The Global Catalogue of Microorganisms (GCM) 10K type strain sequencing project: providing services to taxonomists for standard genome sequencing and annotation.</title>
        <authorList>
            <consortium name="The Broad Institute Genomics Platform"/>
            <consortium name="The Broad Institute Genome Sequencing Center for Infectious Disease"/>
            <person name="Wu L."/>
            <person name="Ma J."/>
        </authorList>
    </citation>
    <scope>NUCLEOTIDE SEQUENCE [LARGE SCALE GENOMIC DNA]</scope>
    <source>
        <strain evidence="4">KCTC 52368</strain>
    </source>
</reference>
<evidence type="ECO:0000256" key="1">
    <source>
        <dbReference type="ARBA" id="ARBA00007884"/>
    </source>
</evidence>
<dbReference type="PANTHER" id="PTHR13194">
    <property type="entry name" value="COMPLEX I INTERMEDIATE-ASSOCIATED PROTEIN 30"/>
    <property type="match status" value="1"/>
</dbReference>
<dbReference type="SUPFAM" id="SSF49785">
    <property type="entry name" value="Galactose-binding domain-like"/>
    <property type="match status" value="1"/>
</dbReference>
<name>A0ABW5MUB2_9FLAO</name>
<evidence type="ECO:0000259" key="2">
    <source>
        <dbReference type="Pfam" id="PF08547"/>
    </source>
</evidence>
<comment type="similarity">
    <text evidence="1">Belongs to the CIA30 family.</text>
</comment>
<comment type="caution">
    <text evidence="3">The sequence shown here is derived from an EMBL/GenBank/DDBJ whole genome shotgun (WGS) entry which is preliminary data.</text>
</comment>
<dbReference type="Proteomes" id="UP001597526">
    <property type="component" value="Unassembled WGS sequence"/>
</dbReference>
<dbReference type="PANTHER" id="PTHR13194:SF19">
    <property type="entry name" value="NAD(P)-BINDING ROSSMANN-FOLD SUPERFAMILY PROTEIN"/>
    <property type="match status" value="1"/>
</dbReference>
<dbReference type="EMBL" id="JBHULB010000008">
    <property type="protein sequence ID" value="MFD2586940.1"/>
    <property type="molecule type" value="Genomic_DNA"/>
</dbReference>
<protein>
    <submittedName>
        <fullName evidence="3">CIA30 family protein</fullName>
    </submittedName>
</protein>
<feature type="domain" description="NADH:ubiquinone oxidoreductase intermediate-associated protein 30" evidence="2">
    <location>
        <begin position="20"/>
        <end position="170"/>
    </location>
</feature>
<gene>
    <name evidence="3" type="ORF">ACFSQJ_08360</name>
</gene>
<dbReference type="InterPro" id="IPR039131">
    <property type="entry name" value="NDUFAF1"/>
</dbReference>
<organism evidence="3 4">
    <name type="scientific">Croceitalea marina</name>
    <dbReference type="NCBI Taxonomy" id="1775166"/>
    <lineage>
        <taxon>Bacteria</taxon>
        <taxon>Pseudomonadati</taxon>
        <taxon>Bacteroidota</taxon>
        <taxon>Flavobacteriia</taxon>
        <taxon>Flavobacteriales</taxon>
        <taxon>Flavobacteriaceae</taxon>
        <taxon>Croceitalea</taxon>
    </lineage>
</organism>
<evidence type="ECO:0000313" key="3">
    <source>
        <dbReference type="EMBL" id="MFD2586940.1"/>
    </source>
</evidence>
<dbReference type="InterPro" id="IPR013857">
    <property type="entry name" value="NADH-UbQ_OxRdtase-assoc_prot30"/>
</dbReference>
<dbReference type="RefSeq" id="WP_377766494.1">
    <property type="nucleotide sequence ID" value="NZ_JBHULB010000008.1"/>
</dbReference>
<dbReference type="Pfam" id="PF08547">
    <property type="entry name" value="CIA30"/>
    <property type="match status" value="1"/>
</dbReference>
<sequence>MKSVVILFILTSTMSAQTIVDFKENPTVKNWFVVDDVVMGGRSSGNFEVTDDGYGKFSGEVSLENNGGFSSVRYNMETIKINPKSKLLIKLKGDGKSYQFRVKANREDYYSYITKFNTTGEWQSLKFTLADLYPTFRGRKLDFPNFDKTNLEELRFLIGNKKAQNFELFIKSIQIIKALD</sequence>
<keyword evidence="4" id="KW-1185">Reference proteome</keyword>